<sequence>MKWDPEKYTQFSSHRDRPFFDLTARIAADSPRRVVDLGCGTGVLTAALAARWPQAQVTGVDSSEDMIAQAQALEGAPSNLEFVHGNIEDWEPEAGTDVVVSNAALQWVPGHQELLRRWAKQLDDGAWLAVQVPGNFTAPSHVLMRELAASAAWAPKLAGVLRQADAVDEPVDYLALFSEAGFDADVWETSYAQVLPGADPVLEWVRGTALRPVIDALSAEDFAVFEAEYAALLRTAYPQHDWGTVFPFRRLFMVGRKQG</sequence>
<evidence type="ECO:0000256" key="2">
    <source>
        <dbReference type="ARBA" id="ARBA00022603"/>
    </source>
</evidence>
<keyword evidence="8" id="KW-1185">Reference proteome</keyword>
<dbReference type="AlphaFoldDB" id="A0A5N6MGM2"/>
<dbReference type="EC" id="2.1.1.144" evidence="5"/>
<dbReference type="HAMAP" id="MF_00560">
    <property type="entry name" value="Tran_acon_Me_trans"/>
    <property type="match status" value="1"/>
</dbReference>
<gene>
    <name evidence="5" type="primary">tam</name>
    <name evidence="7" type="ORF">GD627_08445</name>
</gene>
<dbReference type="InterPro" id="IPR023149">
    <property type="entry name" value="Trans_acon_MeTrfase_C"/>
</dbReference>
<evidence type="ECO:0000259" key="6">
    <source>
        <dbReference type="Pfam" id="PF13649"/>
    </source>
</evidence>
<comment type="subcellular location">
    <subcellularLocation>
        <location evidence="5">Cytoplasm</location>
    </subcellularLocation>
</comment>
<dbReference type="Gene3D" id="1.10.150.290">
    <property type="entry name" value="S-adenosyl-L-methionine-dependent methyltransferases"/>
    <property type="match status" value="1"/>
</dbReference>
<keyword evidence="2 5" id="KW-0489">Methyltransferase</keyword>
<evidence type="ECO:0000256" key="5">
    <source>
        <dbReference type="HAMAP-Rule" id="MF_00560"/>
    </source>
</evidence>
<evidence type="ECO:0000256" key="3">
    <source>
        <dbReference type="ARBA" id="ARBA00022679"/>
    </source>
</evidence>
<keyword evidence="3 5" id="KW-0808">Transferase</keyword>
<dbReference type="InterPro" id="IPR041698">
    <property type="entry name" value="Methyltransf_25"/>
</dbReference>
<organism evidence="7 8">
    <name type="scientific">Arthrobacter yangruifuii</name>
    <dbReference type="NCBI Taxonomy" id="2606616"/>
    <lineage>
        <taxon>Bacteria</taxon>
        <taxon>Bacillati</taxon>
        <taxon>Actinomycetota</taxon>
        <taxon>Actinomycetes</taxon>
        <taxon>Micrococcales</taxon>
        <taxon>Micrococcaceae</taxon>
        <taxon>Arthrobacter</taxon>
    </lineage>
</organism>
<protein>
    <recommendedName>
        <fullName evidence="5">Trans-aconitate 2-methyltransferase</fullName>
        <ecNumber evidence="5">2.1.1.144</ecNumber>
    </recommendedName>
</protein>
<dbReference type="NCBIfam" id="NF010703">
    <property type="entry name" value="PRK14103.1"/>
    <property type="match status" value="1"/>
</dbReference>
<dbReference type="Gene3D" id="3.40.50.150">
    <property type="entry name" value="Vaccinia Virus protein VP39"/>
    <property type="match status" value="1"/>
</dbReference>
<dbReference type="PANTHER" id="PTHR43861">
    <property type="entry name" value="TRANS-ACONITATE 2-METHYLTRANSFERASE-RELATED"/>
    <property type="match status" value="1"/>
</dbReference>
<keyword evidence="4 5" id="KW-0949">S-adenosyl-L-methionine</keyword>
<evidence type="ECO:0000256" key="4">
    <source>
        <dbReference type="ARBA" id="ARBA00022691"/>
    </source>
</evidence>
<dbReference type="InterPro" id="IPR023506">
    <property type="entry name" value="Trans-aconitate_MeTrfase"/>
</dbReference>
<dbReference type="Proteomes" id="UP000326852">
    <property type="component" value="Unassembled WGS sequence"/>
</dbReference>
<evidence type="ECO:0000313" key="8">
    <source>
        <dbReference type="Proteomes" id="UP000326852"/>
    </source>
</evidence>
<dbReference type="RefSeq" id="WP_152272136.1">
    <property type="nucleotide sequence ID" value="NZ_VTFX01000004.1"/>
</dbReference>
<dbReference type="GO" id="GO:0005737">
    <property type="term" value="C:cytoplasm"/>
    <property type="evidence" value="ECO:0007669"/>
    <property type="project" value="UniProtKB-SubCell"/>
</dbReference>
<comment type="catalytic activity">
    <reaction evidence="5">
        <text>trans-aconitate + S-adenosyl-L-methionine = (E)-3-(methoxycarbonyl)pent-2-enedioate + S-adenosyl-L-homocysteine</text>
        <dbReference type="Rhea" id="RHEA:14969"/>
        <dbReference type="ChEBI" id="CHEBI:15708"/>
        <dbReference type="ChEBI" id="CHEBI:57470"/>
        <dbReference type="ChEBI" id="CHEBI:57856"/>
        <dbReference type="ChEBI" id="CHEBI:59789"/>
        <dbReference type="EC" id="2.1.1.144"/>
    </reaction>
</comment>
<evidence type="ECO:0000256" key="1">
    <source>
        <dbReference type="ARBA" id="ARBA00022490"/>
    </source>
</evidence>
<name>A0A5N6MGM2_9MICC</name>
<dbReference type="SUPFAM" id="SSF53335">
    <property type="entry name" value="S-adenosyl-L-methionine-dependent methyltransferases"/>
    <property type="match status" value="1"/>
</dbReference>
<evidence type="ECO:0000313" key="7">
    <source>
        <dbReference type="EMBL" id="KAD3632879.1"/>
    </source>
</evidence>
<dbReference type="Pfam" id="PF13649">
    <property type="entry name" value="Methyltransf_25"/>
    <property type="match status" value="1"/>
</dbReference>
<dbReference type="InterPro" id="IPR029063">
    <property type="entry name" value="SAM-dependent_MTases_sf"/>
</dbReference>
<dbReference type="GO" id="GO:0030798">
    <property type="term" value="F:trans-aconitate 2-methyltransferase activity"/>
    <property type="evidence" value="ECO:0007669"/>
    <property type="project" value="UniProtKB-UniRule"/>
</dbReference>
<feature type="domain" description="Methyltransferase" evidence="6">
    <location>
        <begin position="34"/>
        <end position="124"/>
    </location>
</feature>
<proteinExistence type="inferred from homology"/>
<dbReference type="CDD" id="cd02440">
    <property type="entry name" value="AdoMet_MTases"/>
    <property type="match status" value="1"/>
</dbReference>
<dbReference type="EMBL" id="VTFX01000004">
    <property type="protein sequence ID" value="KAD3632879.1"/>
    <property type="molecule type" value="Genomic_DNA"/>
</dbReference>
<accession>A0A5N6MGM2</accession>
<comment type="function">
    <text evidence="5">Catalyzes the S-adenosylmethionine monomethyl esterification of trans-aconitate.</text>
</comment>
<comment type="caution">
    <text evidence="7">The sequence shown here is derived from an EMBL/GenBank/DDBJ whole genome shotgun (WGS) entry which is preliminary data.</text>
</comment>
<comment type="similarity">
    <text evidence="5">Belongs to the methyltransferase superfamily. Tam family.</text>
</comment>
<dbReference type="PANTHER" id="PTHR43861:SF1">
    <property type="entry name" value="TRANS-ACONITATE 2-METHYLTRANSFERASE"/>
    <property type="match status" value="1"/>
</dbReference>
<keyword evidence="1 5" id="KW-0963">Cytoplasm</keyword>
<reference evidence="7 8" key="1">
    <citation type="submission" date="2019-08" db="EMBL/GenBank/DDBJ databases">
        <title>Arthrobacter sp. nov., isolated from plateau pika and Tibetan wild ass.</title>
        <authorList>
            <person name="Ge Y."/>
        </authorList>
    </citation>
    <scope>NUCLEOTIDE SEQUENCE [LARGE SCALE GENOMIC DNA]</scope>
    <source>
        <strain evidence="7 8">785</strain>
    </source>
</reference>
<dbReference type="GO" id="GO:0032259">
    <property type="term" value="P:methylation"/>
    <property type="evidence" value="ECO:0007669"/>
    <property type="project" value="UniProtKB-KW"/>
</dbReference>